<dbReference type="InterPro" id="IPR023214">
    <property type="entry name" value="HAD_sf"/>
</dbReference>
<dbReference type="PANTHER" id="PTHR17901">
    <property type="entry name" value="MAGNESIUM-DEPENDENT PHOSPHATASE 1 MDP1"/>
    <property type="match status" value="1"/>
</dbReference>
<evidence type="ECO:0000256" key="1">
    <source>
        <dbReference type="SAM" id="MobiDB-lite"/>
    </source>
</evidence>
<gene>
    <name evidence="2" type="ORF">Cvel_20337</name>
</gene>
<reference evidence="2" key="1">
    <citation type="submission" date="2014-11" db="EMBL/GenBank/DDBJ databases">
        <authorList>
            <person name="Otto D Thomas"/>
            <person name="Naeem Raeece"/>
        </authorList>
    </citation>
    <scope>NUCLEOTIDE SEQUENCE</scope>
</reference>
<dbReference type="EMBL" id="CDMZ01000901">
    <property type="protein sequence ID" value="CEM23633.1"/>
    <property type="molecule type" value="Genomic_DNA"/>
</dbReference>
<feature type="compositionally biased region" description="Basic and acidic residues" evidence="1">
    <location>
        <begin position="340"/>
        <end position="362"/>
    </location>
</feature>
<evidence type="ECO:0000313" key="2">
    <source>
        <dbReference type="EMBL" id="CEM23633.1"/>
    </source>
</evidence>
<dbReference type="SUPFAM" id="SSF56784">
    <property type="entry name" value="HAD-like"/>
    <property type="match status" value="1"/>
</dbReference>
<dbReference type="AlphaFoldDB" id="A0A0G4G5P0"/>
<feature type="compositionally biased region" description="Polar residues" evidence="1">
    <location>
        <begin position="322"/>
        <end position="336"/>
    </location>
</feature>
<feature type="region of interest" description="Disordered" evidence="1">
    <location>
        <begin position="205"/>
        <end position="372"/>
    </location>
</feature>
<dbReference type="Gene3D" id="3.40.50.1000">
    <property type="entry name" value="HAD superfamily/HAD-like"/>
    <property type="match status" value="1"/>
</dbReference>
<dbReference type="NCBIfam" id="TIGR01681">
    <property type="entry name" value="HAD-SF-IIIC"/>
    <property type="match status" value="1"/>
</dbReference>
<feature type="compositionally biased region" description="Acidic residues" evidence="1">
    <location>
        <begin position="363"/>
        <end position="372"/>
    </location>
</feature>
<proteinExistence type="predicted"/>
<evidence type="ECO:0008006" key="3">
    <source>
        <dbReference type="Google" id="ProtNLM"/>
    </source>
</evidence>
<dbReference type="GO" id="GO:0003993">
    <property type="term" value="F:acid phosphatase activity"/>
    <property type="evidence" value="ECO:0007669"/>
    <property type="project" value="TreeGrafter"/>
</dbReference>
<dbReference type="InterPro" id="IPR010033">
    <property type="entry name" value="HAD_SF_ppase_IIIC"/>
</dbReference>
<dbReference type="InterPro" id="IPR036412">
    <property type="entry name" value="HAD-like_sf"/>
</dbReference>
<dbReference type="PANTHER" id="PTHR17901:SF14">
    <property type="entry name" value="MAGNESIUM-DEPENDENT PHOSPHATASE 1"/>
    <property type="match status" value="1"/>
</dbReference>
<name>A0A0G4G5P0_9ALVE</name>
<protein>
    <recommendedName>
        <fullName evidence="3">Magnesium-dependent phosphatase-1</fullName>
    </recommendedName>
</protein>
<dbReference type="Pfam" id="PF12689">
    <property type="entry name" value="Acid_PPase"/>
    <property type="match status" value="1"/>
</dbReference>
<sequence length="372" mass="40222">MSKRPSDQSVAELTSLFDVVVFDLDFTLWTSNVHELTRPLSVVTEGGDGWGVSGNRHRDSLRDAKGRTLSLYPHTRNTLEVVRSAGLKIGIASHSHTGSLAREALTLFALMPLLDADLIFIQPPSFQNSSKTVHLRKILQQSNVTPGRVLFLDDIQRNVTDVGKIGVQGYRVTTGVSPEILLKACRSVSQASRARSFMSAWLAKDGQKAPISPPKQHGQSLTGSGAPRGTSRQSTKGQRETQRKSQGPSRSCRSPPIAPGSLLLFCPHPSSSSDKARSSESEEVTVGQAANPSSEGATGRSFGQATDAQYEAVVPERITPGSAGTLSRDQSRSGESSLKGGDREKRNENIEGHENNRCKQNAEEIEVIEIEE</sequence>
<dbReference type="InterPro" id="IPR010036">
    <property type="entry name" value="MDP_1_eu_arc"/>
</dbReference>
<dbReference type="NCBIfam" id="TIGR01685">
    <property type="entry name" value="MDP-1"/>
    <property type="match status" value="1"/>
</dbReference>
<accession>A0A0G4G5P0</accession>
<organism evidence="2">
    <name type="scientific">Chromera velia CCMP2878</name>
    <dbReference type="NCBI Taxonomy" id="1169474"/>
    <lineage>
        <taxon>Eukaryota</taxon>
        <taxon>Sar</taxon>
        <taxon>Alveolata</taxon>
        <taxon>Colpodellida</taxon>
        <taxon>Chromeraceae</taxon>
        <taxon>Chromera</taxon>
    </lineage>
</organism>
<feature type="compositionally biased region" description="Polar residues" evidence="1">
    <location>
        <begin position="288"/>
        <end position="307"/>
    </location>
</feature>
<dbReference type="VEuPathDB" id="CryptoDB:Cvel_20337"/>